<reference evidence="1 2" key="1">
    <citation type="journal article" date="2016" name="Front. Microbiol.">
        <title>Fuerstia marisgermanicae gen. nov., sp. nov., an Unusual Member of the Phylum Planctomycetes from the German Wadden Sea.</title>
        <authorList>
            <person name="Kohn T."/>
            <person name="Heuer A."/>
            <person name="Jogler M."/>
            <person name="Vollmers J."/>
            <person name="Boedeker C."/>
            <person name="Bunk B."/>
            <person name="Rast P."/>
            <person name="Borchert D."/>
            <person name="Glockner I."/>
            <person name="Freese H.M."/>
            <person name="Klenk H.P."/>
            <person name="Overmann J."/>
            <person name="Kaster A.K."/>
            <person name="Rohde M."/>
            <person name="Wiegand S."/>
            <person name="Jogler C."/>
        </authorList>
    </citation>
    <scope>NUCLEOTIDE SEQUENCE [LARGE SCALE GENOMIC DNA]</scope>
    <source>
        <strain evidence="1 2">NH11</strain>
    </source>
</reference>
<dbReference type="KEGG" id="fmr:Fuma_00218"/>
<evidence type="ECO:0000313" key="1">
    <source>
        <dbReference type="EMBL" id="APZ90637.1"/>
    </source>
</evidence>
<name>A0A1P8W997_9PLAN</name>
<gene>
    <name evidence="1" type="ORF">Fuma_00218</name>
</gene>
<proteinExistence type="predicted"/>
<organism evidence="1 2">
    <name type="scientific">Fuerstiella marisgermanici</name>
    <dbReference type="NCBI Taxonomy" id="1891926"/>
    <lineage>
        <taxon>Bacteria</taxon>
        <taxon>Pseudomonadati</taxon>
        <taxon>Planctomycetota</taxon>
        <taxon>Planctomycetia</taxon>
        <taxon>Planctomycetales</taxon>
        <taxon>Planctomycetaceae</taxon>
        <taxon>Fuerstiella</taxon>
    </lineage>
</organism>
<sequence length="159" mass="18505">MRTLQQRIRQAHSYEVIDALREGCDWIDSVKDRHRSNIIPDEFLLPCLEFWNVSKNMRLRVVLMFRRPVFGRPRRLFEIAFGYKHHSGKIGYYASILRMLPTALPILHYAVGGKSAAREASFQMWQANNEINASMAKDYDEFPAEIVKLINEANSNFAT</sequence>
<dbReference type="RefSeq" id="WP_077022503.1">
    <property type="nucleotide sequence ID" value="NZ_CP017641.1"/>
</dbReference>
<evidence type="ECO:0000313" key="2">
    <source>
        <dbReference type="Proteomes" id="UP000187735"/>
    </source>
</evidence>
<dbReference type="EMBL" id="CP017641">
    <property type="protein sequence ID" value="APZ90637.1"/>
    <property type="molecule type" value="Genomic_DNA"/>
</dbReference>
<keyword evidence="2" id="KW-1185">Reference proteome</keyword>
<accession>A0A1P8W997</accession>
<dbReference type="STRING" id="1891926.Fuma_00218"/>
<dbReference type="Proteomes" id="UP000187735">
    <property type="component" value="Chromosome"/>
</dbReference>
<protein>
    <submittedName>
        <fullName evidence="1">Uncharacterized protein</fullName>
    </submittedName>
</protein>
<dbReference type="AlphaFoldDB" id="A0A1P8W997"/>